<keyword evidence="7 9" id="KW-0378">Hydrolase</keyword>
<dbReference type="GO" id="GO:0097510">
    <property type="term" value="P:base-excision repair, AP site formation via deaminated base removal"/>
    <property type="evidence" value="ECO:0007669"/>
    <property type="project" value="TreeGrafter"/>
</dbReference>
<comment type="function">
    <text evidence="2 9 11">Excises uracil residues from the DNA which can arise as a result of misincorporation of dUMP residues by DNA polymerase or due to deamination of cytosine.</text>
</comment>
<dbReference type="Proteomes" id="UP000237647">
    <property type="component" value="Unassembled WGS sequence"/>
</dbReference>
<dbReference type="NCBIfam" id="NF003589">
    <property type="entry name" value="PRK05254.1-2"/>
    <property type="match status" value="1"/>
</dbReference>
<dbReference type="InterPro" id="IPR036895">
    <property type="entry name" value="Uracil-DNA_glycosylase-like_sf"/>
</dbReference>
<dbReference type="PANTHER" id="PTHR11264">
    <property type="entry name" value="URACIL-DNA GLYCOSYLASE"/>
    <property type="match status" value="1"/>
</dbReference>
<dbReference type="SMART" id="SM00986">
    <property type="entry name" value="UDG"/>
    <property type="match status" value="1"/>
</dbReference>
<dbReference type="HAMAP" id="MF_00148">
    <property type="entry name" value="UDG"/>
    <property type="match status" value="1"/>
</dbReference>
<keyword evidence="14" id="KW-1185">Reference proteome</keyword>
<evidence type="ECO:0000313" key="13">
    <source>
        <dbReference type="EMBL" id="PRY63898.1"/>
    </source>
</evidence>
<evidence type="ECO:0000256" key="4">
    <source>
        <dbReference type="ARBA" id="ARBA00012030"/>
    </source>
</evidence>
<evidence type="ECO:0000256" key="3">
    <source>
        <dbReference type="ARBA" id="ARBA00008184"/>
    </source>
</evidence>
<protein>
    <recommendedName>
        <fullName evidence="5 9">Uracil-DNA glycosylase</fullName>
        <shortName evidence="9">UDG</shortName>
        <ecNumber evidence="4 9">3.2.2.27</ecNumber>
    </recommendedName>
</protein>
<evidence type="ECO:0000256" key="1">
    <source>
        <dbReference type="ARBA" id="ARBA00001400"/>
    </source>
</evidence>
<dbReference type="FunFam" id="3.40.470.10:FF:000001">
    <property type="entry name" value="Uracil-DNA glycosylase"/>
    <property type="match status" value="1"/>
</dbReference>
<evidence type="ECO:0000256" key="7">
    <source>
        <dbReference type="ARBA" id="ARBA00022801"/>
    </source>
</evidence>
<dbReference type="Gene3D" id="3.40.470.10">
    <property type="entry name" value="Uracil-DNA glycosylase-like domain"/>
    <property type="match status" value="1"/>
</dbReference>
<evidence type="ECO:0000313" key="14">
    <source>
        <dbReference type="Proteomes" id="UP000237647"/>
    </source>
</evidence>
<evidence type="ECO:0000256" key="10">
    <source>
        <dbReference type="PROSITE-ProRule" id="PRU10072"/>
    </source>
</evidence>
<dbReference type="AlphaFoldDB" id="A0A2T0V1E3"/>
<keyword evidence="9" id="KW-0963">Cytoplasm</keyword>
<dbReference type="InterPro" id="IPR005122">
    <property type="entry name" value="Uracil-DNA_glycosylase-like"/>
</dbReference>
<accession>A0A2T0V1E3</accession>
<comment type="similarity">
    <text evidence="3 9 11">Belongs to the uracil-DNA glycosylase (UDG) superfamily. UNG family.</text>
</comment>
<evidence type="ECO:0000256" key="5">
    <source>
        <dbReference type="ARBA" id="ARBA00018429"/>
    </source>
</evidence>
<dbReference type="PANTHER" id="PTHR11264:SF0">
    <property type="entry name" value="URACIL-DNA GLYCOSYLASE"/>
    <property type="match status" value="1"/>
</dbReference>
<dbReference type="Pfam" id="PF03167">
    <property type="entry name" value="UDG"/>
    <property type="match status" value="1"/>
</dbReference>
<proteinExistence type="inferred from homology"/>
<dbReference type="NCBIfam" id="NF003591">
    <property type="entry name" value="PRK05254.1-4"/>
    <property type="match status" value="1"/>
</dbReference>
<evidence type="ECO:0000256" key="9">
    <source>
        <dbReference type="HAMAP-Rule" id="MF_00148"/>
    </source>
</evidence>
<dbReference type="SMART" id="SM00987">
    <property type="entry name" value="UreE_C"/>
    <property type="match status" value="1"/>
</dbReference>
<dbReference type="NCBIfam" id="TIGR00628">
    <property type="entry name" value="ung"/>
    <property type="match status" value="1"/>
</dbReference>
<keyword evidence="8 9" id="KW-0234">DNA repair</keyword>
<comment type="caution">
    <text evidence="13">The sequence shown here is derived from an EMBL/GenBank/DDBJ whole genome shotgun (WGS) entry which is preliminary data.</text>
</comment>
<reference evidence="13 14" key="1">
    <citation type="submission" date="2018-03" db="EMBL/GenBank/DDBJ databases">
        <title>Genomic Encyclopedia of Type Strains, Phase III (KMG-III): the genomes of soil and plant-associated and newly described type strains.</title>
        <authorList>
            <person name="Whitman W."/>
        </authorList>
    </citation>
    <scope>NUCLEOTIDE SEQUENCE [LARGE SCALE GENOMIC DNA]</scope>
    <source>
        <strain evidence="13 14">CGMCC 1.12152</strain>
    </source>
</reference>
<evidence type="ECO:0000256" key="6">
    <source>
        <dbReference type="ARBA" id="ARBA00022763"/>
    </source>
</evidence>
<dbReference type="EMBL" id="PVTK01000007">
    <property type="protein sequence ID" value="PRY63898.1"/>
    <property type="molecule type" value="Genomic_DNA"/>
</dbReference>
<gene>
    <name evidence="9" type="primary">ung</name>
    <name evidence="13" type="ORF">B0H98_10741</name>
</gene>
<dbReference type="InterPro" id="IPR018085">
    <property type="entry name" value="Ura-DNA_Glyclase_AS"/>
</dbReference>
<dbReference type="PROSITE" id="PS00130">
    <property type="entry name" value="U_DNA_GLYCOSYLASE"/>
    <property type="match status" value="1"/>
</dbReference>
<comment type="catalytic activity">
    <reaction evidence="1 9 11">
        <text>Hydrolyzes single-stranded DNA or mismatched double-stranded DNA and polynucleotides, releasing free uracil.</text>
        <dbReference type="EC" id="3.2.2.27"/>
    </reaction>
</comment>
<feature type="active site" description="Proton acceptor" evidence="9 10">
    <location>
        <position position="80"/>
    </location>
</feature>
<dbReference type="CDD" id="cd10027">
    <property type="entry name" value="UDG-F1-like"/>
    <property type="match status" value="1"/>
</dbReference>
<sequence length="241" mass="27011">MPTLSHSSTKLKGIMTNPLTNDWSQWLGNEFDADYMKSLKQFLAQEKAAKKVIYPHSSNWFRAFELTPLNEVKVVILGQDPYHGPNQAHGLSFSVQAGVRVPPSLANIYKELEDDVGFKPVPHGSLVSWAKQGVLLLNTALTVEQGNAASHRGKGWEQFTDRAIETVSQHAPPCVFLLWGSHARQKKALIDQQRHLVLESPHPSPLSAHRGFFGNRQFSQANKFLEEQGRTPIEWQLPESA</sequence>
<dbReference type="GO" id="GO:0005737">
    <property type="term" value="C:cytoplasm"/>
    <property type="evidence" value="ECO:0007669"/>
    <property type="project" value="UniProtKB-SubCell"/>
</dbReference>
<feature type="domain" description="Uracil-DNA glycosylase-like" evidence="12">
    <location>
        <begin position="65"/>
        <end position="225"/>
    </location>
</feature>
<organism evidence="13 14">
    <name type="scientific">Vreelandella songnenensis</name>
    <dbReference type="NCBI Taxonomy" id="1176243"/>
    <lineage>
        <taxon>Bacteria</taxon>
        <taxon>Pseudomonadati</taxon>
        <taxon>Pseudomonadota</taxon>
        <taxon>Gammaproteobacteria</taxon>
        <taxon>Oceanospirillales</taxon>
        <taxon>Halomonadaceae</taxon>
        <taxon>Vreelandella</taxon>
    </lineage>
</organism>
<evidence type="ECO:0000259" key="12">
    <source>
        <dbReference type="SMART" id="SM00986"/>
    </source>
</evidence>
<dbReference type="NCBIfam" id="NF003592">
    <property type="entry name" value="PRK05254.1-5"/>
    <property type="match status" value="1"/>
</dbReference>
<dbReference type="EC" id="3.2.2.27" evidence="4 9"/>
<evidence type="ECO:0000256" key="11">
    <source>
        <dbReference type="RuleBase" id="RU003780"/>
    </source>
</evidence>
<dbReference type="SUPFAM" id="SSF52141">
    <property type="entry name" value="Uracil-DNA glycosylase-like"/>
    <property type="match status" value="1"/>
</dbReference>
<dbReference type="InterPro" id="IPR002043">
    <property type="entry name" value="UDG_fam1"/>
</dbReference>
<dbReference type="GO" id="GO:0004844">
    <property type="term" value="F:uracil DNA N-glycosylase activity"/>
    <property type="evidence" value="ECO:0007669"/>
    <property type="project" value="UniProtKB-UniRule"/>
</dbReference>
<comment type="subcellular location">
    <subcellularLocation>
        <location evidence="9">Cytoplasm</location>
    </subcellularLocation>
</comment>
<name>A0A2T0V1E3_9GAMM</name>
<dbReference type="NCBIfam" id="NF003588">
    <property type="entry name" value="PRK05254.1-1"/>
    <property type="match status" value="1"/>
</dbReference>
<evidence type="ECO:0000256" key="8">
    <source>
        <dbReference type="ARBA" id="ARBA00023204"/>
    </source>
</evidence>
<keyword evidence="6 9" id="KW-0227">DNA damage</keyword>
<evidence type="ECO:0000256" key="2">
    <source>
        <dbReference type="ARBA" id="ARBA00002631"/>
    </source>
</evidence>